<feature type="transmembrane region" description="Helical" evidence="1">
    <location>
        <begin position="386"/>
        <end position="406"/>
    </location>
</feature>
<dbReference type="AlphaFoldDB" id="A0AA88H0B5"/>
<accession>A0AA88H0B5</accession>
<feature type="transmembrane region" description="Helical" evidence="1">
    <location>
        <begin position="274"/>
        <end position="296"/>
    </location>
</feature>
<feature type="transmembrane region" description="Helical" evidence="1">
    <location>
        <begin position="548"/>
        <end position="572"/>
    </location>
</feature>
<keyword evidence="3" id="KW-1185">Reference proteome</keyword>
<evidence type="ECO:0000313" key="2">
    <source>
        <dbReference type="EMBL" id="KAG2392505.1"/>
    </source>
</evidence>
<evidence type="ECO:0000313" key="3">
    <source>
        <dbReference type="Proteomes" id="UP000816034"/>
    </source>
</evidence>
<feature type="transmembrane region" description="Helical" evidence="1">
    <location>
        <begin position="412"/>
        <end position="434"/>
    </location>
</feature>
<feature type="transmembrane region" description="Helical" evidence="1">
    <location>
        <begin position="516"/>
        <end position="536"/>
    </location>
</feature>
<reference evidence="2 3" key="1">
    <citation type="journal article" date="2018" name="BMC Genomics">
        <title>The genome of Naegleria lovaniensis, the basis for a comparative approach to unravel pathogenicity factors of the human pathogenic amoeba N. fowleri.</title>
        <authorList>
            <person name="Liechti N."/>
            <person name="Schurch N."/>
            <person name="Bruggmann R."/>
            <person name="Wittwer M."/>
        </authorList>
    </citation>
    <scope>NUCLEOTIDE SEQUENCE [LARGE SCALE GENOMIC DNA]</scope>
    <source>
        <strain evidence="2 3">ATCC 30569</strain>
    </source>
</reference>
<comment type="caution">
    <text evidence="2">The sequence shown here is derived from an EMBL/GenBank/DDBJ whole genome shotgun (WGS) entry which is preliminary data.</text>
</comment>
<organism evidence="2 3">
    <name type="scientific">Naegleria lovaniensis</name>
    <name type="common">Amoeba</name>
    <dbReference type="NCBI Taxonomy" id="51637"/>
    <lineage>
        <taxon>Eukaryota</taxon>
        <taxon>Discoba</taxon>
        <taxon>Heterolobosea</taxon>
        <taxon>Tetramitia</taxon>
        <taxon>Eutetramitia</taxon>
        <taxon>Vahlkampfiidae</taxon>
        <taxon>Naegleria</taxon>
    </lineage>
</organism>
<dbReference type="EMBL" id="PYSW02000004">
    <property type="protein sequence ID" value="KAG2392505.1"/>
    <property type="molecule type" value="Genomic_DNA"/>
</dbReference>
<keyword evidence="1" id="KW-0812">Transmembrane</keyword>
<proteinExistence type="predicted"/>
<name>A0AA88H0B5_NAELO</name>
<protein>
    <submittedName>
        <fullName evidence="2">Uncharacterized protein</fullName>
    </submittedName>
</protein>
<dbReference type="GeneID" id="68103684"/>
<keyword evidence="1" id="KW-0472">Membrane</keyword>
<evidence type="ECO:0000256" key="1">
    <source>
        <dbReference type="SAM" id="Phobius"/>
    </source>
</evidence>
<feature type="transmembrane region" description="Helical" evidence="1">
    <location>
        <begin position="355"/>
        <end position="374"/>
    </location>
</feature>
<gene>
    <name evidence="2" type="ORF">C9374_011230</name>
</gene>
<feature type="transmembrane region" description="Helical" evidence="1">
    <location>
        <begin position="446"/>
        <end position="467"/>
    </location>
</feature>
<sequence>MSISIFNSFVKNSRIVVSRDDSNVVSPTYQTSFMFNCYNSSNTLLSWNQSKLHKGVVCNPSITPFITFKNGTAPLNLNISLSNSTMHAFNSSQYITTFISSTQLVAQQKNDMQQFIDISWTNSDRVSLNVLFANQNYDIQISSDVRISSFLPNIQILDNTKATLTLPTASSVRFLKSSFDYDASSRAISNTRSLKDECLLPKIQCSSQFWEDIHVFGSNGYLSQPLYDTCLSAVIINVQTLQPFSCNVQTNSTTLTLPNINVQYSNYPTTIEQLVYAWYSISIIVGSVLFVLFGYLDVGQTNFLGAAMLDKVTTDTAAWSFNTRALIASCKNAVQYLGTGWISNDMTAMHLAPHYTLYAFTVFSVCATIGLMIFRTKVQTSKYLRVAVSLFKIVQTAACIVFLPMFDQTTETPILASSVTAYTLMLLSLIVLSLSFRSTLTSNTNVARFVAFYGPIFFISNVVIVVIETCVGYVKFQLFGDAVWGVSFVSMLGLHLLRLIYLAPMFFVVRKWYNNLMFAVAILLWIVALVLGVLYMSFTPLFSEIDMFWYWIIFTIFTQLYSAFSMLLWPLLPRVGCSLSKESEIVAIESSEQSILTTNIMSVNQVVHDSTVHVEMEHMTAEEESSNEKISLIVNK</sequence>
<feature type="transmembrane region" description="Helical" evidence="1">
    <location>
        <begin position="487"/>
        <end position="509"/>
    </location>
</feature>
<dbReference type="Proteomes" id="UP000816034">
    <property type="component" value="Unassembled WGS sequence"/>
</dbReference>
<keyword evidence="1" id="KW-1133">Transmembrane helix</keyword>
<dbReference type="RefSeq" id="XP_044554399.1">
    <property type="nucleotide sequence ID" value="XM_044686863.1"/>
</dbReference>